<evidence type="ECO:0000313" key="2">
    <source>
        <dbReference type="Proteomes" id="UP000694410"/>
    </source>
</evidence>
<keyword evidence="2" id="KW-1185">Reference proteome</keyword>
<protein>
    <submittedName>
        <fullName evidence="1">Uncharacterized protein</fullName>
    </submittedName>
</protein>
<accession>A0A8C0UXV1</accession>
<reference evidence="1" key="2">
    <citation type="submission" date="2025-09" db="UniProtKB">
        <authorList>
            <consortium name="Ensembl"/>
        </authorList>
    </citation>
    <scope>IDENTIFICATION</scope>
</reference>
<evidence type="ECO:0000313" key="1">
    <source>
        <dbReference type="Ensembl" id="ENSCCEP00000014629.1"/>
    </source>
</evidence>
<proteinExistence type="predicted"/>
<dbReference type="AlphaFoldDB" id="A0A8C0UXV1"/>
<dbReference type="Proteomes" id="UP000694410">
    <property type="component" value="Unplaced"/>
</dbReference>
<reference evidence="1" key="1">
    <citation type="submission" date="2025-08" db="UniProtKB">
        <authorList>
            <consortium name="Ensembl"/>
        </authorList>
    </citation>
    <scope>IDENTIFICATION</scope>
</reference>
<organism evidence="1 2">
    <name type="scientific">Cyanistes caeruleus</name>
    <name type="common">Eurasian blue tit</name>
    <name type="synonym">Parus caeruleus</name>
    <dbReference type="NCBI Taxonomy" id="156563"/>
    <lineage>
        <taxon>Eukaryota</taxon>
        <taxon>Metazoa</taxon>
        <taxon>Chordata</taxon>
        <taxon>Craniata</taxon>
        <taxon>Vertebrata</taxon>
        <taxon>Euteleostomi</taxon>
        <taxon>Archelosauria</taxon>
        <taxon>Archosauria</taxon>
        <taxon>Dinosauria</taxon>
        <taxon>Saurischia</taxon>
        <taxon>Theropoda</taxon>
        <taxon>Coelurosauria</taxon>
        <taxon>Aves</taxon>
        <taxon>Neognathae</taxon>
        <taxon>Neoaves</taxon>
        <taxon>Telluraves</taxon>
        <taxon>Australaves</taxon>
        <taxon>Passeriformes</taxon>
        <taxon>Paridae</taxon>
        <taxon>Cyanistes</taxon>
    </lineage>
</organism>
<sequence>AHGDPAVPANPKRCVLPQVLRHEEFEEGCKATGLSHGLYQLLFLCCFVS</sequence>
<name>A0A8C0UXV1_CYACU</name>
<dbReference type="Ensembl" id="ENSCCET00000022742.1">
    <property type="protein sequence ID" value="ENSCCEP00000014629.1"/>
    <property type="gene ID" value="ENSCCEG00000013933.1"/>
</dbReference>